<dbReference type="AlphaFoldDB" id="A0A6N8HED4"/>
<proteinExistence type="predicted"/>
<dbReference type="Proteomes" id="UP000433945">
    <property type="component" value="Unassembled WGS sequence"/>
</dbReference>
<gene>
    <name evidence="1" type="ORF">GN157_11095</name>
</gene>
<reference evidence="1 2" key="1">
    <citation type="submission" date="2019-12" db="EMBL/GenBank/DDBJ databases">
        <authorList>
            <person name="Sun J.-Q."/>
        </authorList>
    </citation>
    <scope>NUCLEOTIDE SEQUENCE [LARGE SCALE GENOMIC DNA]</scope>
    <source>
        <strain evidence="1 2">JCM 17928</strain>
    </source>
</reference>
<dbReference type="PROSITE" id="PS51257">
    <property type="entry name" value="PROKAR_LIPOPROTEIN"/>
    <property type="match status" value="1"/>
</dbReference>
<evidence type="ECO:0008006" key="3">
    <source>
        <dbReference type="Google" id="ProtNLM"/>
    </source>
</evidence>
<evidence type="ECO:0000313" key="1">
    <source>
        <dbReference type="EMBL" id="MUV04256.1"/>
    </source>
</evidence>
<keyword evidence="2" id="KW-1185">Reference proteome</keyword>
<organism evidence="1 2">
    <name type="scientific">Flavobacterium rakeshii</name>
    <dbReference type="NCBI Taxonomy" id="1038845"/>
    <lineage>
        <taxon>Bacteria</taxon>
        <taxon>Pseudomonadati</taxon>
        <taxon>Bacteroidota</taxon>
        <taxon>Flavobacteriia</taxon>
        <taxon>Flavobacteriales</taxon>
        <taxon>Flavobacteriaceae</taxon>
        <taxon>Flavobacterium</taxon>
    </lineage>
</organism>
<sequence length="159" mass="18681">MYFRFLFFSVSIFILISCSGNHFKESSLPDFEDKTGCFTKEEIFLILKRQVNTKVGASILDRDDNLTKSCNGVFFLMINDWEKANTRRRYVYVPILKIGERVMINTTLDEKTSVKDSIRVKNEIDFFRKNAVNIFNEYELDQIEELYSHGVGFYPKGRL</sequence>
<dbReference type="RefSeq" id="WP_157483467.1">
    <property type="nucleotide sequence ID" value="NZ_WOWP01000038.1"/>
</dbReference>
<accession>A0A6N8HED4</accession>
<protein>
    <recommendedName>
        <fullName evidence="3">Lipoprotein</fullName>
    </recommendedName>
</protein>
<dbReference type="EMBL" id="WOWP01000038">
    <property type="protein sequence ID" value="MUV04256.1"/>
    <property type="molecule type" value="Genomic_DNA"/>
</dbReference>
<name>A0A6N8HED4_9FLAO</name>
<comment type="caution">
    <text evidence="1">The sequence shown here is derived from an EMBL/GenBank/DDBJ whole genome shotgun (WGS) entry which is preliminary data.</text>
</comment>
<evidence type="ECO:0000313" key="2">
    <source>
        <dbReference type="Proteomes" id="UP000433945"/>
    </source>
</evidence>